<dbReference type="SMART" id="SM00589">
    <property type="entry name" value="PRY"/>
    <property type="match status" value="1"/>
</dbReference>
<dbReference type="SMART" id="SM00449">
    <property type="entry name" value="SPRY"/>
    <property type="match status" value="1"/>
</dbReference>
<proteinExistence type="predicted"/>
<dbReference type="InterPro" id="IPR013083">
    <property type="entry name" value="Znf_RING/FYVE/PHD"/>
</dbReference>
<evidence type="ECO:0000313" key="9">
    <source>
        <dbReference type="RefSeq" id="XP_021026454.1"/>
    </source>
</evidence>
<dbReference type="InterPro" id="IPR001870">
    <property type="entry name" value="B30.2/SPRY"/>
</dbReference>
<evidence type="ECO:0000256" key="4">
    <source>
        <dbReference type="PROSITE-ProRule" id="PRU00024"/>
    </source>
</evidence>
<dbReference type="Gene3D" id="2.60.120.920">
    <property type="match status" value="1"/>
</dbReference>
<dbReference type="Gene3D" id="3.30.160.60">
    <property type="entry name" value="Classic Zinc Finger"/>
    <property type="match status" value="1"/>
</dbReference>
<dbReference type="InterPro" id="IPR050143">
    <property type="entry name" value="TRIM/RBCC"/>
</dbReference>
<dbReference type="AlphaFoldDB" id="A0A6P5Q9G7"/>
<dbReference type="PROSITE" id="PS50089">
    <property type="entry name" value="ZF_RING_2"/>
    <property type="match status" value="1"/>
</dbReference>
<evidence type="ECO:0000259" key="5">
    <source>
        <dbReference type="PROSITE" id="PS50089"/>
    </source>
</evidence>
<evidence type="ECO:0000259" key="6">
    <source>
        <dbReference type="PROSITE" id="PS50119"/>
    </source>
</evidence>
<dbReference type="SMART" id="SM00184">
    <property type="entry name" value="RING"/>
    <property type="match status" value="1"/>
</dbReference>
<dbReference type="KEGG" id="mcal:110300573"/>
<dbReference type="GO" id="GO:0008270">
    <property type="term" value="F:zinc ion binding"/>
    <property type="evidence" value="ECO:0007669"/>
    <property type="project" value="UniProtKB-KW"/>
</dbReference>
<dbReference type="FunFam" id="2.60.120.920:FF:000004">
    <property type="entry name" value="Butyrophilin subfamily 1 member A1"/>
    <property type="match status" value="1"/>
</dbReference>
<dbReference type="InterPro" id="IPR035786">
    <property type="entry name" value="SPRY/PRY_TRIM60"/>
</dbReference>
<reference evidence="9" key="1">
    <citation type="submission" date="2025-08" db="UniProtKB">
        <authorList>
            <consortium name="RefSeq"/>
        </authorList>
    </citation>
    <scope>IDENTIFICATION</scope>
</reference>
<evidence type="ECO:0000256" key="3">
    <source>
        <dbReference type="ARBA" id="ARBA00022833"/>
    </source>
</evidence>
<dbReference type="GO" id="GO:0070534">
    <property type="term" value="P:protein K63-linked ubiquitination"/>
    <property type="evidence" value="ECO:0007669"/>
    <property type="project" value="Ensembl"/>
</dbReference>
<dbReference type="InterPro" id="IPR013320">
    <property type="entry name" value="ConA-like_dom_sf"/>
</dbReference>
<dbReference type="SUPFAM" id="SSF49899">
    <property type="entry name" value="Concanavalin A-like lectins/glucanases"/>
    <property type="match status" value="1"/>
</dbReference>
<dbReference type="CDD" id="cd15828">
    <property type="entry name" value="SPRY_PRY_TRIM60"/>
    <property type="match status" value="1"/>
</dbReference>
<evidence type="ECO:0000313" key="8">
    <source>
        <dbReference type="Proteomes" id="UP000515126"/>
    </source>
</evidence>
<evidence type="ECO:0000259" key="7">
    <source>
        <dbReference type="PROSITE" id="PS50188"/>
    </source>
</evidence>
<feature type="domain" description="B box-type" evidence="6">
    <location>
        <begin position="91"/>
        <end position="132"/>
    </location>
</feature>
<dbReference type="InterPro" id="IPR006574">
    <property type="entry name" value="PRY"/>
</dbReference>
<dbReference type="Pfam" id="PF00643">
    <property type="entry name" value="zf-B_box"/>
    <property type="match status" value="1"/>
</dbReference>
<dbReference type="RefSeq" id="XP_021026454.1">
    <property type="nucleotide sequence ID" value="XM_021170795.1"/>
</dbReference>
<dbReference type="InterPro" id="IPR017907">
    <property type="entry name" value="Znf_RING_CS"/>
</dbReference>
<dbReference type="GO" id="GO:0038061">
    <property type="term" value="P:non-canonical NF-kappaB signal transduction"/>
    <property type="evidence" value="ECO:0007669"/>
    <property type="project" value="Ensembl"/>
</dbReference>
<dbReference type="GO" id="GO:0140082">
    <property type="term" value="F:SUMO-ubiquitin ligase activity"/>
    <property type="evidence" value="ECO:0007669"/>
    <property type="project" value="Ensembl"/>
</dbReference>
<dbReference type="GO" id="GO:1901223">
    <property type="term" value="P:negative regulation of non-canonical NF-kappaB signal transduction"/>
    <property type="evidence" value="ECO:0007669"/>
    <property type="project" value="Ensembl"/>
</dbReference>
<dbReference type="Pfam" id="PF13765">
    <property type="entry name" value="PRY"/>
    <property type="match status" value="1"/>
</dbReference>
<dbReference type="GO" id="GO:0007249">
    <property type="term" value="P:canonical NF-kappaB signal transduction"/>
    <property type="evidence" value="ECO:0007669"/>
    <property type="project" value="Ensembl"/>
</dbReference>
<organism evidence="8 9">
    <name type="scientific">Mus caroli</name>
    <name type="common">Ryukyu mouse</name>
    <name type="synonym">Ricefield mouse</name>
    <dbReference type="NCBI Taxonomy" id="10089"/>
    <lineage>
        <taxon>Eukaryota</taxon>
        <taxon>Metazoa</taxon>
        <taxon>Chordata</taxon>
        <taxon>Craniata</taxon>
        <taxon>Vertebrata</taxon>
        <taxon>Euteleostomi</taxon>
        <taxon>Mammalia</taxon>
        <taxon>Eutheria</taxon>
        <taxon>Euarchontoglires</taxon>
        <taxon>Glires</taxon>
        <taxon>Rodentia</taxon>
        <taxon>Myomorpha</taxon>
        <taxon>Muroidea</taxon>
        <taxon>Muridae</taxon>
        <taxon>Murinae</taxon>
        <taxon>Mus</taxon>
        <taxon>Mus</taxon>
    </lineage>
</organism>
<dbReference type="SUPFAM" id="SSF57850">
    <property type="entry name" value="RING/U-box"/>
    <property type="match status" value="1"/>
</dbReference>
<keyword evidence="1" id="KW-0479">Metal-binding</keyword>
<dbReference type="Gene3D" id="3.30.40.10">
    <property type="entry name" value="Zinc/RING finger domain, C3HC4 (zinc finger)"/>
    <property type="match status" value="1"/>
</dbReference>
<name>A0A6P5Q9G7_MUSCR</name>
<keyword evidence="3" id="KW-0862">Zinc</keyword>
<gene>
    <name evidence="9" type="primary">LOC110300573</name>
</gene>
<dbReference type="InterPro" id="IPR000315">
    <property type="entry name" value="Znf_B-box"/>
</dbReference>
<dbReference type="PANTHER" id="PTHR24103">
    <property type="entry name" value="E3 UBIQUITIN-PROTEIN LIGASE TRIM"/>
    <property type="match status" value="1"/>
</dbReference>
<dbReference type="PROSITE" id="PS00518">
    <property type="entry name" value="ZF_RING_1"/>
    <property type="match status" value="1"/>
</dbReference>
<protein>
    <submittedName>
        <fullName evidence="9">Tripartite motif-containing protein 60</fullName>
    </submittedName>
</protein>
<dbReference type="SUPFAM" id="SSF57845">
    <property type="entry name" value="B-box zinc-binding domain"/>
    <property type="match status" value="1"/>
</dbReference>
<feature type="domain" description="RING-type" evidence="5">
    <location>
        <begin position="15"/>
        <end position="56"/>
    </location>
</feature>
<keyword evidence="8" id="KW-1185">Reference proteome</keyword>
<dbReference type="PROSITE" id="PS50119">
    <property type="entry name" value="ZF_BBOX"/>
    <property type="match status" value="1"/>
</dbReference>
<dbReference type="Pfam" id="PF00622">
    <property type="entry name" value="SPRY"/>
    <property type="match status" value="1"/>
</dbReference>
<dbReference type="GeneID" id="110300573"/>
<sequence length="466" mass="54065">MDSTALKILQDKCICHICSDFLEDPVTSRCGHNFCFACLSLLWDDLQGNIFCPVCQTPFPPKSFSRNYQFRNMTEIIRLLQKTQSKRKRQEEHTVCPKHDQPLVLFCVRDRDVLCTQCSLSVEHQGHYTCPIKKASSYHRKVLESAIATLKFGVKQVEENLAVQHRRVLGLREEAEYQKIEIRYEFGQIKLFLQSEHEAHLNDISMEELRSFSELSGYLETLLDHVSTAKDLLKEVEAIHERSDVTLLRAYQRLQNFKSPKPWSFRTKQYGLSLPPQYSGLSRIIKQFQADVTFDLDTAHPQLVISEDRKSVFYKEAWSRVHASPQKFHLWPALLGCKGFDSGRQYWEVKVGDKPRWTLGVCEVHFSGDWSSQSSGYWAIGRYAENSYVTYGPIRTEFLPVVRPSKVGIFLDYELGELSFYNMNDRSLLYTFRNSFTSTLWPYFYTGTDSESLEILTHPTPDTGSY</sequence>
<dbReference type="Proteomes" id="UP000515126">
    <property type="component" value="Chromosome 8"/>
</dbReference>
<dbReference type="PROSITE" id="PS50188">
    <property type="entry name" value="B302_SPRY"/>
    <property type="match status" value="1"/>
</dbReference>
<dbReference type="PRINTS" id="PR01407">
    <property type="entry name" value="BUTYPHLNCDUF"/>
</dbReference>
<dbReference type="InterPro" id="IPR003877">
    <property type="entry name" value="SPRY_dom"/>
</dbReference>
<evidence type="ECO:0000256" key="1">
    <source>
        <dbReference type="ARBA" id="ARBA00022723"/>
    </source>
</evidence>
<dbReference type="InterPro" id="IPR003879">
    <property type="entry name" value="Butyrophylin_SPRY"/>
</dbReference>
<dbReference type="Pfam" id="PF15227">
    <property type="entry name" value="zf-C3HC4_4"/>
    <property type="match status" value="1"/>
</dbReference>
<feature type="domain" description="B30.2/SPRY" evidence="7">
    <location>
        <begin position="272"/>
        <end position="462"/>
    </location>
</feature>
<keyword evidence="2 4" id="KW-0863">Zinc-finger</keyword>
<accession>A0A6P5Q9G7</accession>
<dbReference type="InterPro" id="IPR001841">
    <property type="entry name" value="Znf_RING"/>
</dbReference>
<dbReference type="InterPro" id="IPR043136">
    <property type="entry name" value="B30.2/SPRY_sf"/>
</dbReference>
<evidence type="ECO:0000256" key="2">
    <source>
        <dbReference type="ARBA" id="ARBA00022771"/>
    </source>
</evidence>
<dbReference type="CDD" id="cd16543">
    <property type="entry name" value="RING-HC_TRIM77_C-IV"/>
    <property type="match status" value="1"/>
</dbReference>
<dbReference type="SMART" id="SM00336">
    <property type="entry name" value="BBOX"/>
    <property type="match status" value="1"/>
</dbReference>